<proteinExistence type="predicted"/>
<name>A0A8S9UQH7_PHYIN</name>
<feature type="compositionally biased region" description="Basic and acidic residues" evidence="1">
    <location>
        <begin position="116"/>
        <end position="140"/>
    </location>
</feature>
<dbReference type="AlphaFoldDB" id="A0A8S9UQH7"/>
<protein>
    <submittedName>
        <fullName evidence="2">Uncharacterized protein</fullName>
    </submittedName>
</protein>
<evidence type="ECO:0000313" key="2">
    <source>
        <dbReference type="EMBL" id="KAF4141294.1"/>
    </source>
</evidence>
<gene>
    <name evidence="2" type="ORF">GN958_ATG09503</name>
</gene>
<feature type="region of interest" description="Disordered" evidence="1">
    <location>
        <begin position="110"/>
        <end position="171"/>
    </location>
</feature>
<evidence type="ECO:0000256" key="1">
    <source>
        <dbReference type="SAM" id="MobiDB-lite"/>
    </source>
</evidence>
<feature type="compositionally biased region" description="Polar residues" evidence="1">
    <location>
        <begin position="144"/>
        <end position="157"/>
    </location>
</feature>
<dbReference type="Proteomes" id="UP000704712">
    <property type="component" value="Unassembled WGS sequence"/>
</dbReference>
<evidence type="ECO:0000313" key="3">
    <source>
        <dbReference type="Proteomes" id="UP000704712"/>
    </source>
</evidence>
<dbReference type="EMBL" id="JAACNO010001356">
    <property type="protein sequence ID" value="KAF4141294.1"/>
    <property type="molecule type" value="Genomic_DNA"/>
</dbReference>
<organism evidence="2 3">
    <name type="scientific">Phytophthora infestans</name>
    <name type="common">Potato late blight agent</name>
    <name type="synonym">Botrytis infestans</name>
    <dbReference type="NCBI Taxonomy" id="4787"/>
    <lineage>
        <taxon>Eukaryota</taxon>
        <taxon>Sar</taxon>
        <taxon>Stramenopiles</taxon>
        <taxon>Oomycota</taxon>
        <taxon>Peronosporomycetes</taxon>
        <taxon>Peronosporales</taxon>
        <taxon>Peronosporaceae</taxon>
        <taxon>Phytophthora</taxon>
    </lineage>
</organism>
<accession>A0A8S9UQH7</accession>
<comment type="caution">
    <text evidence="2">The sequence shown here is derived from an EMBL/GenBank/DDBJ whole genome shotgun (WGS) entry which is preliminary data.</text>
</comment>
<reference evidence="2" key="1">
    <citation type="submission" date="2020-03" db="EMBL/GenBank/DDBJ databases">
        <title>Hybrid Assembly of Korean Phytophthora infestans isolates.</title>
        <authorList>
            <person name="Prokchorchik M."/>
            <person name="Lee Y."/>
            <person name="Seo J."/>
            <person name="Cho J.-H."/>
            <person name="Park Y.-E."/>
            <person name="Jang D.-C."/>
            <person name="Im J.-S."/>
            <person name="Choi J.-G."/>
            <person name="Park H.-J."/>
            <person name="Lee G.-B."/>
            <person name="Lee Y.-G."/>
            <person name="Hong S.-Y."/>
            <person name="Cho K."/>
            <person name="Sohn K.H."/>
        </authorList>
    </citation>
    <scope>NUCLEOTIDE SEQUENCE</scope>
    <source>
        <strain evidence="2">KR_2_A2</strain>
    </source>
</reference>
<feature type="non-terminal residue" evidence="2">
    <location>
        <position position="1"/>
    </location>
</feature>
<sequence length="403" mass="44132">QLRKFYHEGKLDAHVNAFRARIAIGGIIDPDPVETHELFDHFLQEQLELLLIIQHYPRVKLSDEAIRLLRLKLPQAESNSSELTSLPSEAFAALLQGGRRRIEGCHVRAWPGLPRESSDAAEEKAAQMEAENAREEEHLDAGSTVEQKGPTPSNNDTADSDHSYSDVIRIPPPRVADAKLTLREALGDSDSSSSNEETEPTETLVAGNYCVRSIPAPTSGMDGAYWEVTEENADNLPPGMVAAFNRRRRAQKTKLITPASAVALPLKLQAHVVGRFAVSALNTVTPKRMASSYLIRFFSAVVLCRRPTMCRCCYRIAASGEGPRHPRLRTPQARARRFCASSVLSYFAEVPRCVAAAIGLLLVARAPATPPPPPADAPGTRAPLLRSLLVIMLCGPPFFRLAL</sequence>